<protein>
    <submittedName>
        <fullName evidence="1">SUKH-4 family immunity protein</fullName>
    </submittedName>
</protein>
<reference evidence="2" key="1">
    <citation type="journal article" date="2019" name="Int. J. Syst. Evol. Microbiol.">
        <title>The Global Catalogue of Microorganisms (GCM) 10K type strain sequencing project: providing services to taxonomists for standard genome sequencing and annotation.</title>
        <authorList>
            <consortium name="The Broad Institute Genomics Platform"/>
            <consortium name="The Broad Institute Genome Sequencing Center for Infectious Disease"/>
            <person name="Wu L."/>
            <person name="Ma J."/>
        </authorList>
    </citation>
    <scope>NUCLEOTIDE SEQUENCE [LARGE SCALE GENOMIC DNA]</scope>
    <source>
        <strain evidence="2">CGMCC 4.7139</strain>
    </source>
</reference>
<dbReference type="EMBL" id="JBHSFE010000023">
    <property type="protein sequence ID" value="MFC4611481.1"/>
    <property type="molecule type" value="Genomic_DNA"/>
</dbReference>
<dbReference type="InterPro" id="IPR025851">
    <property type="entry name" value="SUKH-4"/>
</dbReference>
<keyword evidence="2" id="KW-1185">Reference proteome</keyword>
<gene>
    <name evidence="1" type="ORF">ACFO9E_27355</name>
</gene>
<comment type="caution">
    <text evidence="1">The sequence shown here is derived from an EMBL/GenBank/DDBJ whole genome shotgun (WGS) entry which is preliminary data.</text>
</comment>
<evidence type="ECO:0000313" key="1">
    <source>
        <dbReference type="EMBL" id="MFC4611481.1"/>
    </source>
</evidence>
<dbReference type="Pfam" id="PF14435">
    <property type="entry name" value="SUKH-4"/>
    <property type="match status" value="1"/>
</dbReference>
<organism evidence="1 2">
    <name type="scientific">Streptomyces maoxianensis</name>
    <dbReference type="NCBI Taxonomy" id="1459942"/>
    <lineage>
        <taxon>Bacteria</taxon>
        <taxon>Bacillati</taxon>
        <taxon>Actinomycetota</taxon>
        <taxon>Actinomycetes</taxon>
        <taxon>Kitasatosporales</taxon>
        <taxon>Streptomycetaceae</taxon>
        <taxon>Streptomyces</taxon>
    </lineage>
</organism>
<dbReference type="Proteomes" id="UP001595993">
    <property type="component" value="Unassembled WGS sequence"/>
</dbReference>
<sequence>MTDRSNMLTDITPEAVIEAFGLTSITYFPQAAPGHLHGPTANFLATAGLPESKFFGPRMDLEDDSAQRLHFGPSLKAAFERAGSELPPEAETWEKLGDFVYATVALNPRDGQIYAFPEGEGDYQPMHADISSLVHALIVLNKGRMDYLRLGPDDDEQRAHIVDRMTQEITTVDPTPFTDEEGEWETLFDQIRLNMWR</sequence>
<evidence type="ECO:0000313" key="2">
    <source>
        <dbReference type="Proteomes" id="UP001595993"/>
    </source>
</evidence>
<name>A0ABV9GBR3_9ACTN</name>
<accession>A0ABV9GBR3</accession>
<proteinExistence type="predicted"/>